<organism evidence="3 4">
    <name type="scientific">Plastoroseomonas hellenica</name>
    <dbReference type="NCBI Taxonomy" id="2687306"/>
    <lineage>
        <taxon>Bacteria</taxon>
        <taxon>Pseudomonadati</taxon>
        <taxon>Pseudomonadota</taxon>
        <taxon>Alphaproteobacteria</taxon>
        <taxon>Acetobacterales</taxon>
        <taxon>Acetobacteraceae</taxon>
        <taxon>Plastoroseomonas</taxon>
    </lineage>
</organism>
<dbReference type="PANTHER" id="PTHR33755">
    <property type="entry name" value="TOXIN PARE1-RELATED"/>
    <property type="match status" value="1"/>
</dbReference>
<protein>
    <submittedName>
        <fullName evidence="3">Type II toxin-antitoxin system RelE/ParE family toxin</fullName>
    </submittedName>
</protein>
<reference evidence="4" key="1">
    <citation type="journal article" date="2021" name="Syst. Appl. Microbiol.">
        <title>Roseomonas hellenica sp. nov., isolated from roots of wild-growing Alkanna tinctoria.</title>
        <authorList>
            <person name="Rat A."/>
            <person name="Naranjo H.D."/>
            <person name="Lebbe L."/>
            <person name="Cnockaert M."/>
            <person name="Krigas N."/>
            <person name="Grigoriadou K."/>
            <person name="Maloupa E."/>
            <person name="Willems A."/>
        </authorList>
    </citation>
    <scope>NUCLEOTIDE SEQUENCE [LARGE SCALE GENOMIC DNA]</scope>
    <source>
        <strain evidence="4">LMG 31523</strain>
    </source>
</reference>
<gene>
    <name evidence="3" type="ORF">GXW71_08320</name>
</gene>
<evidence type="ECO:0000256" key="1">
    <source>
        <dbReference type="ARBA" id="ARBA00006226"/>
    </source>
</evidence>
<dbReference type="PANTHER" id="PTHR33755:SF8">
    <property type="entry name" value="TOXIN PARE2"/>
    <property type="match status" value="1"/>
</dbReference>
<keyword evidence="4" id="KW-1185">Reference proteome</keyword>
<evidence type="ECO:0000313" key="4">
    <source>
        <dbReference type="Proteomes" id="UP001196870"/>
    </source>
</evidence>
<name>A0ABS5EVS7_9PROT</name>
<dbReference type="EMBL" id="JAAGBB010000008">
    <property type="protein sequence ID" value="MBR0664359.1"/>
    <property type="molecule type" value="Genomic_DNA"/>
</dbReference>
<dbReference type="InterPro" id="IPR051803">
    <property type="entry name" value="TA_system_RelE-like_toxin"/>
</dbReference>
<sequence length="103" mass="11592">MTRATLTRQARLDLQAATRRIGADNLSAAYALNDAVLDAARRIGGNPAIGAHRLALADQRYRFWPLRRFSYLLVYTDQADPPRILRLVHMARDLPKLLADLPV</sequence>
<dbReference type="RefSeq" id="WP_211851962.1">
    <property type="nucleotide sequence ID" value="NZ_JAAGBB010000008.1"/>
</dbReference>
<evidence type="ECO:0000313" key="3">
    <source>
        <dbReference type="EMBL" id="MBR0664359.1"/>
    </source>
</evidence>
<dbReference type="Gene3D" id="3.30.2310.20">
    <property type="entry name" value="RelE-like"/>
    <property type="match status" value="1"/>
</dbReference>
<keyword evidence="2" id="KW-1277">Toxin-antitoxin system</keyword>
<comment type="caution">
    <text evidence="3">The sequence shown here is derived from an EMBL/GenBank/DDBJ whole genome shotgun (WGS) entry which is preliminary data.</text>
</comment>
<comment type="similarity">
    <text evidence="1">Belongs to the RelE toxin family.</text>
</comment>
<evidence type="ECO:0000256" key="2">
    <source>
        <dbReference type="ARBA" id="ARBA00022649"/>
    </source>
</evidence>
<dbReference type="InterPro" id="IPR035093">
    <property type="entry name" value="RelE/ParE_toxin_dom_sf"/>
</dbReference>
<dbReference type="Pfam" id="PF05016">
    <property type="entry name" value="ParE_toxin"/>
    <property type="match status" value="1"/>
</dbReference>
<dbReference type="InterPro" id="IPR007712">
    <property type="entry name" value="RelE/ParE_toxin"/>
</dbReference>
<proteinExistence type="inferred from homology"/>
<dbReference type="Proteomes" id="UP001196870">
    <property type="component" value="Unassembled WGS sequence"/>
</dbReference>
<accession>A0ABS5EVS7</accession>